<keyword evidence="3" id="KW-1185">Reference proteome</keyword>
<accession>A0ABQ1L0L4</accession>
<reference evidence="3" key="1">
    <citation type="journal article" date="2019" name="Int. J. Syst. Evol. Microbiol.">
        <title>The Global Catalogue of Microorganisms (GCM) 10K type strain sequencing project: providing services to taxonomists for standard genome sequencing and annotation.</title>
        <authorList>
            <consortium name="The Broad Institute Genomics Platform"/>
            <consortium name="The Broad Institute Genome Sequencing Center for Infectious Disease"/>
            <person name="Wu L."/>
            <person name="Ma J."/>
        </authorList>
    </citation>
    <scope>NUCLEOTIDE SEQUENCE [LARGE SCALE GENOMIC DNA]</scope>
    <source>
        <strain evidence="3">CGMCC 1.12478</strain>
    </source>
</reference>
<organism evidence="2 3">
    <name type="scientific">Marivita lacus</name>
    <dbReference type="NCBI Taxonomy" id="1323742"/>
    <lineage>
        <taxon>Bacteria</taxon>
        <taxon>Pseudomonadati</taxon>
        <taxon>Pseudomonadota</taxon>
        <taxon>Alphaproteobacteria</taxon>
        <taxon>Rhodobacterales</taxon>
        <taxon>Roseobacteraceae</taxon>
        <taxon>Marivita</taxon>
    </lineage>
</organism>
<evidence type="ECO:0000313" key="3">
    <source>
        <dbReference type="Proteomes" id="UP000645462"/>
    </source>
</evidence>
<evidence type="ECO:0000256" key="1">
    <source>
        <dbReference type="SAM" id="Phobius"/>
    </source>
</evidence>
<dbReference type="EMBL" id="BMFC01000010">
    <property type="protein sequence ID" value="GGC13545.1"/>
    <property type="molecule type" value="Genomic_DNA"/>
</dbReference>
<name>A0ABQ1L0L4_9RHOB</name>
<keyword evidence="1" id="KW-0472">Membrane</keyword>
<comment type="caution">
    <text evidence="2">The sequence shown here is derived from an EMBL/GenBank/DDBJ whole genome shotgun (WGS) entry which is preliminary data.</text>
</comment>
<dbReference type="Proteomes" id="UP000645462">
    <property type="component" value="Unassembled WGS sequence"/>
</dbReference>
<gene>
    <name evidence="2" type="ORF">GCM10011363_32720</name>
</gene>
<keyword evidence="1" id="KW-1133">Transmembrane helix</keyword>
<protein>
    <submittedName>
        <fullName evidence="2">Uncharacterized protein</fullName>
    </submittedName>
</protein>
<sequence>MTGGPGGGAFAVWLSRVMLLLAGGVLIRSLGQTQSSEQGNVFAYVERPLSETFIAIAALFFVLPLVKYLHKGGPRSVAPAE</sequence>
<feature type="transmembrane region" description="Helical" evidence="1">
    <location>
        <begin position="48"/>
        <end position="66"/>
    </location>
</feature>
<feature type="transmembrane region" description="Helical" evidence="1">
    <location>
        <begin position="6"/>
        <end position="27"/>
    </location>
</feature>
<evidence type="ECO:0000313" key="2">
    <source>
        <dbReference type="EMBL" id="GGC13545.1"/>
    </source>
</evidence>
<keyword evidence="1" id="KW-0812">Transmembrane</keyword>
<proteinExistence type="predicted"/>